<dbReference type="Proteomes" id="UP000186303">
    <property type="component" value="Chromosome 6"/>
</dbReference>
<evidence type="ECO:0000256" key="10">
    <source>
        <dbReference type="SAM" id="MobiDB-lite"/>
    </source>
</evidence>
<keyword evidence="8 9" id="KW-0440">LIM domain</keyword>
<feature type="compositionally biased region" description="Pro residues" evidence="10">
    <location>
        <begin position="130"/>
        <end position="140"/>
    </location>
</feature>
<protein>
    <submittedName>
        <fullName evidence="12">Similar to S.cerevisiae protein LRG1 (GTPase-activating protein (GAP))</fullName>
    </submittedName>
</protein>
<dbReference type="OrthoDB" id="15567at2759"/>
<evidence type="ECO:0000313" key="13">
    <source>
        <dbReference type="Proteomes" id="UP000186303"/>
    </source>
</evidence>
<dbReference type="FunFam" id="2.10.110.10:FF:000008">
    <property type="entry name" value="Paxillin isoform 1"/>
    <property type="match status" value="1"/>
</dbReference>
<dbReference type="SUPFAM" id="SSF57716">
    <property type="entry name" value="Glucocorticoid receptor-like (DNA-binding domain)"/>
    <property type="match status" value="3"/>
</dbReference>
<dbReference type="GO" id="GO:0051371">
    <property type="term" value="F:muscle alpha-actinin binding"/>
    <property type="evidence" value="ECO:0007669"/>
    <property type="project" value="TreeGrafter"/>
</dbReference>
<evidence type="ECO:0000256" key="3">
    <source>
        <dbReference type="ARBA" id="ARBA00022490"/>
    </source>
</evidence>
<dbReference type="CDD" id="cd09396">
    <property type="entry name" value="LIM_DA1"/>
    <property type="match status" value="1"/>
</dbReference>
<evidence type="ECO:0000256" key="5">
    <source>
        <dbReference type="ARBA" id="ARBA00022737"/>
    </source>
</evidence>
<keyword evidence="3" id="KW-0963">Cytoplasm</keyword>
<dbReference type="PANTHER" id="PTHR24214:SF38">
    <property type="entry name" value="PDZ AND LIM DOMAIN PROTEIN ZASP-RELATED"/>
    <property type="match status" value="1"/>
</dbReference>
<evidence type="ECO:0000256" key="1">
    <source>
        <dbReference type="ARBA" id="ARBA00004282"/>
    </source>
</evidence>
<evidence type="ECO:0000256" key="4">
    <source>
        <dbReference type="ARBA" id="ARBA00022723"/>
    </source>
</evidence>
<proteinExistence type="predicted"/>
<dbReference type="GO" id="GO:0005737">
    <property type="term" value="C:cytoplasm"/>
    <property type="evidence" value="ECO:0007669"/>
    <property type="project" value="UniProtKB-SubCell"/>
</dbReference>
<dbReference type="Gene3D" id="2.10.110.10">
    <property type="entry name" value="Cysteine Rich Protein"/>
    <property type="match status" value="3"/>
</dbReference>
<feature type="domain" description="LIM zinc-binding" evidence="11">
    <location>
        <begin position="422"/>
        <end position="481"/>
    </location>
</feature>
<evidence type="ECO:0000256" key="2">
    <source>
        <dbReference type="ARBA" id="ARBA00004496"/>
    </source>
</evidence>
<dbReference type="SMART" id="SM00132">
    <property type="entry name" value="LIM"/>
    <property type="match status" value="3"/>
</dbReference>
<dbReference type="AlphaFoldDB" id="A0A1M8AAD5"/>
<evidence type="ECO:0000256" key="7">
    <source>
        <dbReference type="ARBA" id="ARBA00022949"/>
    </source>
</evidence>
<keyword evidence="4 9" id="KW-0479">Metal-binding</keyword>
<dbReference type="Pfam" id="PF00412">
    <property type="entry name" value="LIM"/>
    <property type="match status" value="2"/>
</dbReference>
<feature type="compositionally biased region" description="Pro residues" evidence="10">
    <location>
        <begin position="174"/>
        <end position="195"/>
    </location>
</feature>
<keyword evidence="6 9" id="KW-0862">Zinc</keyword>
<accession>A0A1M8AAD5</accession>
<evidence type="ECO:0000313" key="12">
    <source>
        <dbReference type="EMBL" id="SHO79303.1"/>
    </source>
</evidence>
<evidence type="ECO:0000259" key="11">
    <source>
        <dbReference type="PROSITE" id="PS50023"/>
    </source>
</evidence>
<dbReference type="GO" id="GO:0046872">
    <property type="term" value="F:metal ion binding"/>
    <property type="evidence" value="ECO:0007669"/>
    <property type="project" value="UniProtKB-KW"/>
</dbReference>
<comment type="subcellular location">
    <subcellularLocation>
        <location evidence="1">Cell junction</location>
    </subcellularLocation>
    <subcellularLocation>
        <location evidence="2">Cytoplasm</location>
    </subcellularLocation>
</comment>
<dbReference type="VEuPathDB" id="FungiDB:MSYG_3653"/>
<gene>
    <name evidence="12" type="ORF">MSYG_3653</name>
</gene>
<dbReference type="PROSITE" id="PS00478">
    <property type="entry name" value="LIM_DOMAIN_1"/>
    <property type="match status" value="1"/>
</dbReference>
<dbReference type="OMA" id="AMNQIHC"/>
<dbReference type="GO" id="GO:0003779">
    <property type="term" value="F:actin binding"/>
    <property type="evidence" value="ECO:0007669"/>
    <property type="project" value="TreeGrafter"/>
</dbReference>
<feature type="compositionally biased region" description="Basic and acidic residues" evidence="10">
    <location>
        <begin position="108"/>
        <end position="119"/>
    </location>
</feature>
<reference evidence="13" key="1">
    <citation type="journal article" date="2017" name="Nucleic Acids Res.">
        <title>Proteogenomics produces comprehensive and highly accurate protein-coding gene annotation in a complete genome assembly of Malassezia sympodialis.</title>
        <authorList>
            <person name="Zhu Y."/>
            <person name="Engstroem P.G."/>
            <person name="Tellgren-Roth C."/>
            <person name="Baudo C.D."/>
            <person name="Kennell J.C."/>
            <person name="Sun S."/>
            <person name="Billmyre R.B."/>
            <person name="Schroeder M.S."/>
            <person name="Andersson A."/>
            <person name="Holm T."/>
            <person name="Sigurgeirsson B."/>
            <person name="Wu G."/>
            <person name="Sankaranarayanan S.R."/>
            <person name="Siddharthan R."/>
            <person name="Sanyal K."/>
            <person name="Lundeberg J."/>
            <person name="Nystedt B."/>
            <person name="Boekhout T."/>
            <person name="Dawson T.L. Jr."/>
            <person name="Heitman J."/>
            <person name="Scheynius A."/>
            <person name="Lehtioe J."/>
        </authorList>
    </citation>
    <scope>NUCLEOTIDE SEQUENCE [LARGE SCALE GENOMIC DNA]</scope>
    <source>
        <strain evidence="13">ATCC 42132</strain>
    </source>
</reference>
<dbReference type="InterPro" id="IPR050604">
    <property type="entry name" value="PDZ-LIM_domain"/>
</dbReference>
<dbReference type="PROSITE" id="PS50023">
    <property type="entry name" value="LIM_DOMAIN_2"/>
    <property type="match status" value="2"/>
</dbReference>
<feature type="compositionally biased region" description="Pro residues" evidence="10">
    <location>
        <begin position="39"/>
        <end position="54"/>
    </location>
</feature>
<dbReference type="GO" id="GO:0001725">
    <property type="term" value="C:stress fiber"/>
    <property type="evidence" value="ECO:0007669"/>
    <property type="project" value="TreeGrafter"/>
</dbReference>
<dbReference type="GO" id="GO:0030695">
    <property type="term" value="F:GTPase regulator activity"/>
    <property type="evidence" value="ECO:0007669"/>
    <property type="project" value="UniProtKB-ARBA"/>
</dbReference>
<dbReference type="PANTHER" id="PTHR24214">
    <property type="entry name" value="PDZ AND LIM DOMAIN PROTEIN ZASP"/>
    <property type="match status" value="1"/>
</dbReference>
<keyword evidence="7" id="KW-0965">Cell junction</keyword>
<feature type="compositionally biased region" description="Pro residues" evidence="10">
    <location>
        <begin position="87"/>
        <end position="98"/>
    </location>
</feature>
<dbReference type="CDD" id="cd08368">
    <property type="entry name" value="LIM"/>
    <property type="match status" value="2"/>
</dbReference>
<feature type="domain" description="LIM zinc-binding" evidence="11">
    <location>
        <begin position="286"/>
        <end position="345"/>
    </location>
</feature>
<dbReference type="STRING" id="1230383.A0A1M8AAD5"/>
<dbReference type="InterPro" id="IPR001781">
    <property type="entry name" value="Znf_LIM"/>
</dbReference>
<feature type="region of interest" description="Disordered" evidence="10">
    <location>
        <begin position="244"/>
        <end position="274"/>
    </location>
</feature>
<evidence type="ECO:0000256" key="8">
    <source>
        <dbReference type="ARBA" id="ARBA00023038"/>
    </source>
</evidence>
<evidence type="ECO:0000256" key="9">
    <source>
        <dbReference type="PROSITE-ProRule" id="PRU00125"/>
    </source>
</evidence>
<dbReference type="GO" id="GO:0030036">
    <property type="term" value="P:actin cytoskeleton organization"/>
    <property type="evidence" value="ECO:0007669"/>
    <property type="project" value="TreeGrafter"/>
</dbReference>
<dbReference type="EMBL" id="LT671826">
    <property type="protein sequence ID" value="SHO79303.1"/>
    <property type="molecule type" value="Genomic_DNA"/>
</dbReference>
<evidence type="ECO:0000256" key="6">
    <source>
        <dbReference type="ARBA" id="ARBA00022833"/>
    </source>
</evidence>
<dbReference type="GO" id="GO:0031941">
    <property type="term" value="C:filamentous actin"/>
    <property type="evidence" value="ECO:0007669"/>
    <property type="project" value="TreeGrafter"/>
</dbReference>
<organism evidence="12 13">
    <name type="scientific">Malassezia sympodialis (strain ATCC 42132)</name>
    <name type="common">Atopic eczema-associated yeast</name>
    <dbReference type="NCBI Taxonomy" id="1230383"/>
    <lineage>
        <taxon>Eukaryota</taxon>
        <taxon>Fungi</taxon>
        <taxon>Dikarya</taxon>
        <taxon>Basidiomycota</taxon>
        <taxon>Ustilaginomycotina</taxon>
        <taxon>Malasseziomycetes</taxon>
        <taxon>Malasseziales</taxon>
        <taxon>Malasseziaceae</taxon>
        <taxon>Malassezia</taxon>
    </lineage>
</organism>
<keyword evidence="13" id="KW-1185">Reference proteome</keyword>
<feature type="region of interest" description="Disordered" evidence="10">
    <location>
        <begin position="30"/>
        <end position="227"/>
    </location>
</feature>
<keyword evidence="5" id="KW-0677">Repeat</keyword>
<sequence length="496" mass="53455">MPQRPLPRPSGPLMASPSAFDLFQNAQIQPFGAQMAVPSSPPPVPPKPSTPGPSPLSSAAVCSRAEEILRQGSPSRRRRFPAIPHSRTPPPGPRPGPDLRPVSPRAHAMHDSKAMHDAEASVASLDDGPRPYPRPLPVPIPRAEGAPALDLARPFEPSLPAPPDSSRTGAQGPPGTPPPRPPLPSPPPPPGPPGPTAAAGTNSDSMIPPLARSPSPGAPHETRPSIPVIMIDGEVMTDDMMDPMASDPDANIAMSDEAPAPQHASSSSAAERELWQGSRVSEGITAACYRCSRWIGGAMVHAMGHEWHARCFTCAHCGTPLEHVSFYEHDGQPYCHLDFHELFSRRCFHCKTPIVEERFVTVDAFGESRAYHELHFFCASCGEPFIDPKDADDSSLSEGSRPFFVHGRHAYCEACHHRLHRPKCHACHRPVGDEHVEALRAVWHRECFVCTRCRKPCLGAVFAAPDGSPCDFDCYHAWIRGGTSGPAPPAPPAFVH</sequence>
<name>A0A1M8AAD5_MALS4</name>